<sequence>MKKIPLSLAFAASATLFALTPVPARAAQCAAEYHDFETAVETAEHVCFVAPHLCDYARQIVIEKGDAYRECMAREHGLPVS</sequence>
<evidence type="ECO:0000256" key="1">
    <source>
        <dbReference type="SAM" id="SignalP"/>
    </source>
</evidence>
<evidence type="ECO:0000313" key="3">
    <source>
        <dbReference type="Proteomes" id="UP000295293"/>
    </source>
</evidence>
<evidence type="ECO:0008006" key="4">
    <source>
        <dbReference type="Google" id="ProtNLM"/>
    </source>
</evidence>
<feature type="signal peptide" evidence="1">
    <location>
        <begin position="1"/>
        <end position="26"/>
    </location>
</feature>
<reference evidence="2 3" key="1">
    <citation type="submission" date="2019-03" db="EMBL/GenBank/DDBJ databases">
        <title>Genomic Encyclopedia of Type Strains, Phase IV (KMG-IV): sequencing the most valuable type-strain genomes for metagenomic binning, comparative biology and taxonomic classification.</title>
        <authorList>
            <person name="Goeker M."/>
        </authorList>
    </citation>
    <scope>NUCLEOTIDE SEQUENCE [LARGE SCALE GENOMIC DNA]</scope>
    <source>
        <strain evidence="2 3">DSM 21667</strain>
    </source>
</reference>
<organism evidence="2 3">
    <name type="scientific">Tahibacter aquaticus</name>
    <dbReference type="NCBI Taxonomy" id="520092"/>
    <lineage>
        <taxon>Bacteria</taxon>
        <taxon>Pseudomonadati</taxon>
        <taxon>Pseudomonadota</taxon>
        <taxon>Gammaproteobacteria</taxon>
        <taxon>Lysobacterales</taxon>
        <taxon>Rhodanobacteraceae</taxon>
        <taxon>Tahibacter</taxon>
    </lineage>
</organism>
<name>A0A4R6YSD4_9GAMM</name>
<dbReference type="RefSeq" id="WP_133819919.1">
    <property type="nucleotide sequence ID" value="NZ_SNZH01000011.1"/>
</dbReference>
<comment type="caution">
    <text evidence="2">The sequence shown here is derived from an EMBL/GenBank/DDBJ whole genome shotgun (WGS) entry which is preliminary data.</text>
</comment>
<proteinExistence type="predicted"/>
<keyword evidence="1" id="KW-0732">Signal</keyword>
<dbReference type="EMBL" id="SNZH01000011">
    <property type="protein sequence ID" value="TDR41165.1"/>
    <property type="molecule type" value="Genomic_DNA"/>
</dbReference>
<evidence type="ECO:0000313" key="2">
    <source>
        <dbReference type="EMBL" id="TDR41165.1"/>
    </source>
</evidence>
<feature type="chain" id="PRO_5020838349" description="Cysteine rich repeat protein" evidence="1">
    <location>
        <begin position="27"/>
        <end position="81"/>
    </location>
</feature>
<dbReference type="Proteomes" id="UP000295293">
    <property type="component" value="Unassembled WGS sequence"/>
</dbReference>
<accession>A0A4R6YSD4</accession>
<dbReference type="AlphaFoldDB" id="A0A4R6YSD4"/>
<protein>
    <recommendedName>
        <fullName evidence="4">Cysteine rich repeat protein</fullName>
    </recommendedName>
</protein>
<keyword evidence="3" id="KW-1185">Reference proteome</keyword>
<gene>
    <name evidence="2" type="ORF">DFR29_11177</name>
</gene>